<reference evidence="1" key="1">
    <citation type="submission" date="2023-03" db="EMBL/GenBank/DDBJ databases">
        <title>Chromosome-level genomes of two armyworms, Mythimna separata and Mythimna loreyi, provide insights into the biosynthesis and reception of sex pheromones.</title>
        <authorList>
            <person name="Zhao H."/>
        </authorList>
    </citation>
    <scope>NUCLEOTIDE SEQUENCE</scope>
    <source>
        <strain evidence="1">BeijingLab</strain>
    </source>
</reference>
<evidence type="ECO:0000313" key="1">
    <source>
        <dbReference type="EMBL" id="KAJ8718441.1"/>
    </source>
</evidence>
<organism evidence="1 2">
    <name type="scientific">Mythimna loreyi</name>
    <dbReference type="NCBI Taxonomy" id="667449"/>
    <lineage>
        <taxon>Eukaryota</taxon>
        <taxon>Metazoa</taxon>
        <taxon>Ecdysozoa</taxon>
        <taxon>Arthropoda</taxon>
        <taxon>Hexapoda</taxon>
        <taxon>Insecta</taxon>
        <taxon>Pterygota</taxon>
        <taxon>Neoptera</taxon>
        <taxon>Endopterygota</taxon>
        <taxon>Lepidoptera</taxon>
        <taxon>Glossata</taxon>
        <taxon>Ditrysia</taxon>
        <taxon>Noctuoidea</taxon>
        <taxon>Noctuidae</taxon>
        <taxon>Noctuinae</taxon>
        <taxon>Hadenini</taxon>
        <taxon>Mythimna</taxon>
    </lineage>
</organism>
<comment type="caution">
    <text evidence="1">The sequence shown here is derived from an EMBL/GenBank/DDBJ whole genome shotgun (WGS) entry which is preliminary data.</text>
</comment>
<proteinExistence type="predicted"/>
<protein>
    <submittedName>
        <fullName evidence="1">Uncharacterized protein</fullName>
    </submittedName>
</protein>
<dbReference type="Proteomes" id="UP001231649">
    <property type="component" value="Chromosome 13"/>
</dbReference>
<gene>
    <name evidence="1" type="ORF">PYW08_002678</name>
</gene>
<keyword evidence="2" id="KW-1185">Reference proteome</keyword>
<evidence type="ECO:0000313" key="2">
    <source>
        <dbReference type="Proteomes" id="UP001231649"/>
    </source>
</evidence>
<name>A0ACC2QML9_9NEOP</name>
<dbReference type="EMBL" id="CM056789">
    <property type="protein sequence ID" value="KAJ8718441.1"/>
    <property type="molecule type" value="Genomic_DNA"/>
</dbReference>
<sequence length="523" mass="56518">MAEGQDEPKKITITVKTPKEKQQVEIEEDADVKKLKEVLSPKFTAEPEQLCLIFAGKILNDADSLKQHNIKDGLTVHLVIKTPPRPEPEGAARRPPADVGATPFGLNSLGGLAGLESLGLGQSTFMDLQARMQQELLSNPDMLRQVLDNPLVQQMMNDPENMRTLITSNPQMQDLMARNPEISHMLNNPELLRQTMELARNPAMLQELMRSHDRALSNLESIPGGYNALQRMYRDIQEPMLNVASSMAGNPFSGLVDNSVDGTNPQQGAENRQPLPNPWQRGGGGGGTGAPGAGGAGGAAGGPGLINTPGMQSLLQQMAENPRLVQSMLNAPYTSTMLQALAADPDMATQIINQNPMFANNPQLQDQIRAMMPQMLAQLQNPDMQQMMSNPQALNALLQIQQGLEQLRSAAPTLVGNLGMGVGTATAAPPAQPPAAAPNNAPPRQQQNSELFTQFMQRMMSAMSNNQSNPAQPPEQRYSQQLEQLTAMGFLNRDANLQALIATFGDVNAAVERLLALGQLSMS</sequence>
<accession>A0ACC2QML9</accession>